<evidence type="ECO:0000256" key="1">
    <source>
        <dbReference type="HAMAP-Rule" id="MF_00691"/>
    </source>
</evidence>
<dbReference type="InterPro" id="IPR011330">
    <property type="entry name" value="Glyco_hydro/deAcase_b/a-brl"/>
</dbReference>
<keyword evidence="1" id="KW-0547">Nucleotide-binding</keyword>
<dbReference type="EC" id="3.5.2.9" evidence="1"/>
<dbReference type="Pfam" id="PF03746">
    <property type="entry name" value="LamB_YcsF"/>
    <property type="match status" value="1"/>
</dbReference>
<dbReference type="InterPro" id="IPR005501">
    <property type="entry name" value="LamB/YcsF/PxpA-like"/>
</dbReference>
<dbReference type="EMBL" id="JAFBEE010000001">
    <property type="protein sequence ID" value="MBM7613503.1"/>
    <property type="molecule type" value="Genomic_DNA"/>
</dbReference>
<dbReference type="NCBIfam" id="NF003816">
    <property type="entry name" value="PRK05406.1-5"/>
    <property type="match status" value="1"/>
</dbReference>
<comment type="similarity">
    <text evidence="1">Belongs to the LamB/PxpA family.</text>
</comment>
<dbReference type="NCBIfam" id="NF003814">
    <property type="entry name" value="PRK05406.1-3"/>
    <property type="match status" value="1"/>
</dbReference>
<organism evidence="2 3">
    <name type="scientific">Alkaliphilus hydrothermalis</name>
    <dbReference type="NCBI Taxonomy" id="1482730"/>
    <lineage>
        <taxon>Bacteria</taxon>
        <taxon>Bacillati</taxon>
        <taxon>Bacillota</taxon>
        <taxon>Clostridia</taxon>
        <taxon>Peptostreptococcales</taxon>
        <taxon>Natronincolaceae</taxon>
        <taxon>Alkaliphilus</taxon>
    </lineage>
</organism>
<comment type="subunit">
    <text evidence="1">Forms a complex composed of PxpA, PxpB and PxpC.</text>
</comment>
<dbReference type="PANTHER" id="PTHR30292:SF0">
    <property type="entry name" value="5-OXOPROLINASE SUBUNIT A"/>
    <property type="match status" value="1"/>
</dbReference>
<reference evidence="2 3" key="1">
    <citation type="submission" date="2021-01" db="EMBL/GenBank/DDBJ databases">
        <title>Genomic Encyclopedia of Type Strains, Phase IV (KMG-IV): sequencing the most valuable type-strain genomes for metagenomic binning, comparative biology and taxonomic classification.</title>
        <authorList>
            <person name="Goeker M."/>
        </authorList>
    </citation>
    <scope>NUCLEOTIDE SEQUENCE [LARGE SCALE GENOMIC DNA]</scope>
    <source>
        <strain evidence="2 3">DSM 25890</strain>
    </source>
</reference>
<dbReference type="CDD" id="cd10787">
    <property type="entry name" value="LamB_YcsF_like"/>
    <property type="match status" value="1"/>
</dbReference>
<comment type="catalytic activity">
    <reaction evidence="1">
        <text>5-oxo-L-proline + ATP + 2 H2O = L-glutamate + ADP + phosphate + H(+)</text>
        <dbReference type="Rhea" id="RHEA:10348"/>
        <dbReference type="ChEBI" id="CHEBI:15377"/>
        <dbReference type="ChEBI" id="CHEBI:15378"/>
        <dbReference type="ChEBI" id="CHEBI:29985"/>
        <dbReference type="ChEBI" id="CHEBI:30616"/>
        <dbReference type="ChEBI" id="CHEBI:43474"/>
        <dbReference type="ChEBI" id="CHEBI:58402"/>
        <dbReference type="ChEBI" id="CHEBI:456216"/>
        <dbReference type="EC" id="3.5.2.9"/>
    </reaction>
</comment>
<keyword evidence="1" id="KW-0378">Hydrolase</keyword>
<evidence type="ECO:0000313" key="3">
    <source>
        <dbReference type="Proteomes" id="UP001314796"/>
    </source>
</evidence>
<dbReference type="HAMAP" id="MF_00691">
    <property type="entry name" value="PxpA"/>
    <property type="match status" value="1"/>
</dbReference>
<name>A0ABS2NKQ9_9FIRM</name>
<comment type="function">
    <text evidence="1">Catalyzes the cleavage of 5-oxoproline to form L-glutamate coupled to the hydrolysis of ATP to ADP and inorganic phosphate.</text>
</comment>
<dbReference type="RefSeq" id="WP_204399796.1">
    <property type="nucleotide sequence ID" value="NZ_JAFBEE010000001.1"/>
</dbReference>
<proteinExistence type="inferred from homology"/>
<accession>A0ABS2NKQ9</accession>
<evidence type="ECO:0000313" key="2">
    <source>
        <dbReference type="EMBL" id="MBM7613503.1"/>
    </source>
</evidence>
<comment type="caution">
    <text evidence="2">The sequence shown here is derived from an EMBL/GenBank/DDBJ whole genome shotgun (WGS) entry which is preliminary data.</text>
</comment>
<dbReference type="SUPFAM" id="SSF88713">
    <property type="entry name" value="Glycoside hydrolase/deacetylase"/>
    <property type="match status" value="1"/>
</dbReference>
<sequence>MFHIDLNCDLGEGFGNYRIGNDEEILRYVTSVNIACGFHAGDPMVMGKTVKMALEKGVGVGAHPGFPDLMGFGRRNMLVSTEEIKAYIIYQVGALIGFIKANGGELQHVKPHGALYNMAAKDYGLGRAIAEAIYQVDKDTIFVGLANSAMIEAAKDVGLPVAVEVFADRNYNSDGSLVSRNLPNAMIHDVELCFQRVLQMVKENTVETVEGNLLKIKPDTICLHGDHPQAVAFAARLEEMLRVNGILLKSMGENL</sequence>
<keyword evidence="3" id="KW-1185">Reference proteome</keyword>
<dbReference type="Gene3D" id="3.20.20.370">
    <property type="entry name" value="Glycoside hydrolase/deacetylase"/>
    <property type="match status" value="1"/>
</dbReference>
<protein>
    <recommendedName>
        <fullName evidence="1">5-oxoprolinase subunit A</fullName>
        <shortName evidence="1">5-OPase subunit A</shortName>
        <ecNumber evidence="1">3.5.2.9</ecNumber>
    </recommendedName>
    <alternativeName>
        <fullName evidence="1">5-oxoprolinase (ATP-hydrolyzing) subunit A</fullName>
    </alternativeName>
</protein>
<dbReference type="Proteomes" id="UP001314796">
    <property type="component" value="Unassembled WGS sequence"/>
</dbReference>
<gene>
    <name evidence="1" type="primary">pxpA</name>
    <name evidence="2" type="ORF">JOC73_000011</name>
</gene>
<dbReference type="PANTHER" id="PTHR30292">
    <property type="entry name" value="UNCHARACTERIZED PROTEIN YBGL-RELATED"/>
    <property type="match status" value="1"/>
</dbReference>
<keyword evidence="1" id="KW-0067">ATP-binding</keyword>